<feature type="compositionally biased region" description="Polar residues" evidence="1">
    <location>
        <begin position="22"/>
        <end position="37"/>
    </location>
</feature>
<dbReference type="Proteomes" id="UP000000763">
    <property type="component" value="Chromosome 6"/>
</dbReference>
<name>Q5Z9Z2_ORYSJ</name>
<evidence type="ECO:0000313" key="3">
    <source>
        <dbReference type="Proteomes" id="UP000000763"/>
    </source>
</evidence>
<feature type="region of interest" description="Disordered" evidence="1">
    <location>
        <begin position="22"/>
        <end position="54"/>
    </location>
</feature>
<evidence type="ECO:0000256" key="1">
    <source>
        <dbReference type="SAM" id="MobiDB-lite"/>
    </source>
</evidence>
<proteinExistence type="predicted"/>
<protein>
    <submittedName>
        <fullName evidence="2">Uncharacterized protein</fullName>
    </submittedName>
</protein>
<reference evidence="3" key="2">
    <citation type="journal article" date="2008" name="Nucleic Acids Res.">
        <title>The rice annotation project database (RAP-DB): 2008 update.</title>
        <authorList>
            <consortium name="The rice annotation project (RAP)"/>
        </authorList>
    </citation>
    <scope>GENOME REANNOTATION</scope>
    <source>
        <strain evidence="3">cv. Nipponbare</strain>
    </source>
</reference>
<organism evidence="2 3">
    <name type="scientific">Oryza sativa subsp. japonica</name>
    <name type="common">Rice</name>
    <dbReference type="NCBI Taxonomy" id="39947"/>
    <lineage>
        <taxon>Eukaryota</taxon>
        <taxon>Viridiplantae</taxon>
        <taxon>Streptophyta</taxon>
        <taxon>Embryophyta</taxon>
        <taxon>Tracheophyta</taxon>
        <taxon>Spermatophyta</taxon>
        <taxon>Magnoliopsida</taxon>
        <taxon>Liliopsida</taxon>
        <taxon>Poales</taxon>
        <taxon>Poaceae</taxon>
        <taxon>BOP clade</taxon>
        <taxon>Oryzoideae</taxon>
        <taxon>Oryzeae</taxon>
        <taxon>Oryzinae</taxon>
        <taxon>Oryza</taxon>
        <taxon>Oryza sativa</taxon>
    </lineage>
</organism>
<dbReference type="EMBL" id="AP003543">
    <property type="protein sequence ID" value="BAD61618.1"/>
    <property type="molecule type" value="Genomic_DNA"/>
</dbReference>
<gene>
    <name evidence="2" type="primary">P0592B08.33</name>
</gene>
<sequence>MWNVARLLPPPLVVARIAYSHSNSRGESLTRSLTSRKGSQDEGQDMLLIGGRDGPQGVNDGLRLIVIQV</sequence>
<accession>Q5Z9Z2</accession>
<reference evidence="3" key="1">
    <citation type="journal article" date="2005" name="Nature">
        <title>The map-based sequence of the rice genome.</title>
        <authorList>
            <consortium name="International rice genome sequencing project (IRGSP)"/>
            <person name="Matsumoto T."/>
            <person name="Wu J."/>
            <person name="Kanamori H."/>
            <person name="Katayose Y."/>
            <person name="Fujisawa M."/>
            <person name="Namiki N."/>
            <person name="Mizuno H."/>
            <person name="Yamamoto K."/>
            <person name="Antonio B.A."/>
            <person name="Baba T."/>
            <person name="Sakata K."/>
            <person name="Nagamura Y."/>
            <person name="Aoki H."/>
            <person name="Arikawa K."/>
            <person name="Arita K."/>
            <person name="Bito T."/>
            <person name="Chiden Y."/>
            <person name="Fujitsuka N."/>
            <person name="Fukunaka R."/>
            <person name="Hamada M."/>
            <person name="Harada C."/>
            <person name="Hayashi A."/>
            <person name="Hijishita S."/>
            <person name="Honda M."/>
            <person name="Hosokawa S."/>
            <person name="Ichikawa Y."/>
            <person name="Idonuma A."/>
            <person name="Iijima M."/>
            <person name="Ikeda M."/>
            <person name="Ikeno M."/>
            <person name="Ito K."/>
            <person name="Ito S."/>
            <person name="Ito T."/>
            <person name="Ito Y."/>
            <person name="Ito Y."/>
            <person name="Iwabuchi A."/>
            <person name="Kamiya K."/>
            <person name="Karasawa W."/>
            <person name="Kurita K."/>
            <person name="Katagiri S."/>
            <person name="Kikuta A."/>
            <person name="Kobayashi H."/>
            <person name="Kobayashi N."/>
            <person name="Machita K."/>
            <person name="Maehara T."/>
            <person name="Masukawa M."/>
            <person name="Mizubayashi T."/>
            <person name="Mukai Y."/>
            <person name="Nagasaki H."/>
            <person name="Nagata Y."/>
            <person name="Naito S."/>
            <person name="Nakashima M."/>
            <person name="Nakama Y."/>
            <person name="Nakamichi Y."/>
            <person name="Nakamura M."/>
            <person name="Meguro A."/>
            <person name="Negishi M."/>
            <person name="Ohta I."/>
            <person name="Ohta T."/>
            <person name="Okamoto M."/>
            <person name="Ono N."/>
            <person name="Saji S."/>
            <person name="Sakaguchi M."/>
            <person name="Sakai K."/>
            <person name="Shibata M."/>
            <person name="Shimokawa T."/>
            <person name="Song J."/>
            <person name="Takazaki Y."/>
            <person name="Terasawa K."/>
            <person name="Tsugane M."/>
            <person name="Tsuji K."/>
            <person name="Ueda S."/>
            <person name="Waki K."/>
            <person name="Yamagata H."/>
            <person name="Yamamoto M."/>
            <person name="Yamamoto S."/>
            <person name="Yamane H."/>
            <person name="Yoshiki S."/>
            <person name="Yoshihara R."/>
            <person name="Yukawa K."/>
            <person name="Zhong H."/>
            <person name="Yano M."/>
            <person name="Yuan Q."/>
            <person name="Ouyang S."/>
            <person name="Liu J."/>
            <person name="Jones K.M."/>
            <person name="Gansberger K."/>
            <person name="Moffat K."/>
            <person name="Hill J."/>
            <person name="Bera J."/>
            <person name="Fadrosh D."/>
            <person name="Jin S."/>
            <person name="Johri S."/>
            <person name="Kim M."/>
            <person name="Overton L."/>
            <person name="Reardon M."/>
            <person name="Tsitrin T."/>
            <person name="Vuong H."/>
            <person name="Weaver B."/>
            <person name="Ciecko A."/>
            <person name="Tallon L."/>
            <person name="Jackson J."/>
            <person name="Pai G."/>
            <person name="Aken S.V."/>
            <person name="Utterback T."/>
            <person name="Reidmuller S."/>
            <person name="Feldblyum T."/>
            <person name="Hsiao J."/>
            <person name="Zismann V."/>
            <person name="Iobst S."/>
            <person name="de Vazeille A.R."/>
            <person name="Buell C.R."/>
            <person name="Ying K."/>
            <person name="Li Y."/>
            <person name="Lu T."/>
            <person name="Huang Y."/>
            <person name="Zhao Q."/>
            <person name="Feng Q."/>
            <person name="Zhang L."/>
            <person name="Zhu J."/>
            <person name="Weng Q."/>
            <person name="Mu J."/>
            <person name="Lu Y."/>
            <person name="Fan D."/>
            <person name="Liu Y."/>
            <person name="Guan J."/>
            <person name="Zhang Y."/>
            <person name="Yu S."/>
            <person name="Liu X."/>
            <person name="Zhang Y."/>
            <person name="Hong G."/>
            <person name="Han B."/>
            <person name="Choisne N."/>
            <person name="Demange N."/>
            <person name="Orjeda G."/>
            <person name="Samain S."/>
            <person name="Cattolico L."/>
            <person name="Pelletier E."/>
            <person name="Couloux A."/>
            <person name="Segurens B."/>
            <person name="Wincker P."/>
            <person name="D'Hont A."/>
            <person name="Scarpelli C."/>
            <person name="Weissenbach J."/>
            <person name="Salanoubat M."/>
            <person name="Quetier F."/>
            <person name="Yu Y."/>
            <person name="Kim H.R."/>
            <person name="Rambo T."/>
            <person name="Currie J."/>
            <person name="Collura K."/>
            <person name="Luo M."/>
            <person name="Yang T."/>
            <person name="Ammiraju J.S.S."/>
            <person name="Engler F."/>
            <person name="Soderlund C."/>
            <person name="Wing R.A."/>
            <person name="Palmer L.E."/>
            <person name="de la Bastide M."/>
            <person name="Spiegel L."/>
            <person name="Nascimento L."/>
            <person name="Zutavern T."/>
            <person name="O'Shaughnessy A."/>
            <person name="Dike S."/>
            <person name="Dedhia N."/>
            <person name="Preston R."/>
            <person name="Balija V."/>
            <person name="McCombie W.R."/>
            <person name="Chow T."/>
            <person name="Chen H."/>
            <person name="Chung M."/>
            <person name="Chen C."/>
            <person name="Shaw J."/>
            <person name="Wu H."/>
            <person name="Hsiao K."/>
            <person name="Chao Y."/>
            <person name="Chu M."/>
            <person name="Cheng C."/>
            <person name="Hour A."/>
            <person name="Lee P."/>
            <person name="Lin S."/>
            <person name="Lin Y."/>
            <person name="Liou J."/>
            <person name="Liu S."/>
            <person name="Hsing Y."/>
            <person name="Raghuvanshi S."/>
            <person name="Mohanty A."/>
            <person name="Bharti A.K."/>
            <person name="Gaur A."/>
            <person name="Gupta V."/>
            <person name="Kumar D."/>
            <person name="Ravi V."/>
            <person name="Vij S."/>
            <person name="Kapur A."/>
            <person name="Khurana P."/>
            <person name="Khurana P."/>
            <person name="Khurana J.P."/>
            <person name="Tyagi A.K."/>
            <person name="Gaikwad K."/>
            <person name="Singh A."/>
            <person name="Dalal V."/>
            <person name="Srivastava S."/>
            <person name="Dixit A."/>
            <person name="Pal A.K."/>
            <person name="Ghazi I.A."/>
            <person name="Yadav M."/>
            <person name="Pandit A."/>
            <person name="Bhargava A."/>
            <person name="Sureshbabu K."/>
            <person name="Batra K."/>
            <person name="Sharma T.R."/>
            <person name="Mohapatra T."/>
            <person name="Singh N.K."/>
            <person name="Messing J."/>
            <person name="Nelson A.B."/>
            <person name="Fuks G."/>
            <person name="Kavchok S."/>
            <person name="Keizer G."/>
            <person name="Linton E."/>
            <person name="Llaca V."/>
            <person name="Song R."/>
            <person name="Tanyolac B."/>
            <person name="Young S."/>
            <person name="Ho-Il K."/>
            <person name="Hahn J.H."/>
            <person name="Sangsakoo G."/>
            <person name="Vanavichit A."/>
            <person name="de Mattos Luiz.A.T."/>
            <person name="Zimmer P.D."/>
            <person name="Malone G."/>
            <person name="Dellagostin O."/>
            <person name="de Oliveira A.C."/>
            <person name="Bevan M."/>
            <person name="Bancroft I."/>
            <person name="Minx P."/>
            <person name="Cordum H."/>
            <person name="Wilson R."/>
            <person name="Cheng Z."/>
            <person name="Jin W."/>
            <person name="Jiang J."/>
            <person name="Leong S.A."/>
            <person name="Iwama H."/>
            <person name="Gojobori T."/>
            <person name="Itoh T."/>
            <person name="Niimura Y."/>
            <person name="Fujii Y."/>
            <person name="Habara T."/>
            <person name="Sakai H."/>
            <person name="Sato Y."/>
            <person name="Wilson G."/>
            <person name="Kumar K."/>
            <person name="McCouch S."/>
            <person name="Juretic N."/>
            <person name="Hoen D."/>
            <person name="Wright S."/>
            <person name="Bruskiewich R."/>
            <person name="Bureau T."/>
            <person name="Miyao A."/>
            <person name="Hirochika H."/>
            <person name="Nishikawa T."/>
            <person name="Kadowaki K."/>
            <person name="Sugiura M."/>
            <person name="Burr B."/>
            <person name="Sasaki T."/>
        </authorList>
    </citation>
    <scope>NUCLEOTIDE SEQUENCE [LARGE SCALE GENOMIC DNA]</scope>
    <source>
        <strain evidence="3">cv. Nipponbare</strain>
    </source>
</reference>
<evidence type="ECO:0000313" key="2">
    <source>
        <dbReference type="EMBL" id="BAD61618.1"/>
    </source>
</evidence>
<dbReference type="AlphaFoldDB" id="Q5Z9Z2"/>